<evidence type="ECO:0000256" key="1">
    <source>
        <dbReference type="SAM" id="MobiDB-lite"/>
    </source>
</evidence>
<dbReference type="InterPro" id="IPR028087">
    <property type="entry name" value="Tad_N"/>
</dbReference>
<protein>
    <submittedName>
        <fullName evidence="4">Flp pilus assembly protein TadG</fullName>
    </submittedName>
</protein>
<keyword evidence="2" id="KW-0812">Transmembrane</keyword>
<feature type="domain" description="Putative Flp pilus-assembly TadG-like N-terminal" evidence="3">
    <location>
        <begin position="18"/>
        <end position="63"/>
    </location>
</feature>
<proteinExistence type="predicted"/>
<dbReference type="EMBL" id="JACBZF010000001">
    <property type="protein sequence ID" value="NYH94280.1"/>
    <property type="molecule type" value="Genomic_DNA"/>
</dbReference>
<comment type="caution">
    <text evidence="4">The sequence shown here is derived from an EMBL/GenBank/DDBJ whole genome shotgun (WGS) entry which is preliminary data.</text>
</comment>
<dbReference type="Proteomes" id="UP000522081">
    <property type="component" value="Unassembled WGS sequence"/>
</dbReference>
<organism evidence="4 5">
    <name type="scientific">Novosphingobium marinum</name>
    <dbReference type="NCBI Taxonomy" id="1514948"/>
    <lineage>
        <taxon>Bacteria</taxon>
        <taxon>Pseudomonadati</taxon>
        <taxon>Pseudomonadota</taxon>
        <taxon>Alphaproteobacteria</taxon>
        <taxon>Sphingomonadales</taxon>
        <taxon>Sphingomonadaceae</taxon>
        <taxon>Novosphingobium</taxon>
    </lineage>
</organism>
<evidence type="ECO:0000259" key="3">
    <source>
        <dbReference type="Pfam" id="PF13400"/>
    </source>
</evidence>
<name>A0A7Z0BUG9_9SPHN</name>
<feature type="compositionally biased region" description="Low complexity" evidence="1">
    <location>
        <begin position="252"/>
        <end position="262"/>
    </location>
</feature>
<keyword evidence="2" id="KW-1133">Transmembrane helix</keyword>
<evidence type="ECO:0000256" key="2">
    <source>
        <dbReference type="SAM" id="Phobius"/>
    </source>
</evidence>
<reference evidence="4 5" key="1">
    <citation type="submission" date="2020-07" db="EMBL/GenBank/DDBJ databases">
        <title>Genomic Encyclopedia of Type Strains, Phase IV (KMG-IV): sequencing the most valuable type-strain genomes for metagenomic binning, comparative biology and taxonomic classification.</title>
        <authorList>
            <person name="Goeker M."/>
        </authorList>
    </citation>
    <scope>NUCLEOTIDE SEQUENCE [LARGE SCALE GENOMIC DNA]</scope>
    <source>
        <strain evidence="4 5">DSM 29043</strain>
    </source>
</reference>
<evidence type="ECO:0000313" key="4">
    <source>
        <dbReference type="EMBL" id="NYH94280.1"/>
    </source>
</evidence>
<dbReference type="AlphaFoldDB" id="A0A7Z0BUG9"/>
<accession>A0A7Z0BUG9</accession>
<keyword evidence="2" id="KW-0472">Membrane</keyword>
<dbReference type="Pfam" id="PF13400">
    <property type="entry name" value="Tad"/>
    <property type="match status" value="1"/>
</dbReference>
<feature type="region of interest" description="Disordered" evidence="1">
    <location>
        <begin position="301"/>
        <end position="325"/>
    </location>
</feature>
<keyword evidence="5" id="KW-1185">Reference proteome</keyword>
<dbReference type="RefSeq" id="WP_179406211.1">
    <property type="nucleotide sequence ID" value="NZ_BMGF01000001.1"/>
</dbReference>
<gene>
    <name evidence="4" type="ORF">FHS75_000585</name>
</gene>
<sequence>MFERLRRILREVRSARSGNATMMVAIGVPALIGGSGLAVDMSQWYMWKRELQYAVDQAALAGAFARLSEDTEDDYSDRAIQEFSANMAVASGAATTPNVILANYNGGSNNSVIVRAQVSDTLPFSSFVTGRGVVIDATAQASFRRGAPFTSCIIAVDDDEEGAITIGGSVKLAARCGIAALSNAAEAVTINGNPEVDPGWVVARGGIDDWLGENTDAEIHEYVDDLTDPFADLTPPNDPTERTYSKNQDCKGGTNTTTTGTETTTTTVNVYTGDKKNEMTLYSSTVDGPVTRNVNRPAYKHEQSGQYTVTDTDENWDDRGNSQSPRYIMTQTTTTIEKNVTVSTTSQSDIATINPGTYTDLTLQCDTVLNPGIYVIDGGNFETNAQYSVQGNGVMFVLKNGAGMRINGGASINLTAMTTSQLLNIYADPPLDAATANGLEGMLFFEDRSSSGNNGNLIAGNANTVLNGTIYMPVSAMDFRGTITVTSQCLMIAANTISLLGNVNMETFCPPGMLEDTTISSGAGQVRLVA</sequence>
<feature type="transmembrane region" description="Helical" evidence="2">
    <location>
        <begin position="20"/>
        <end position="39"/>
    </location>
</feature>
<feature type="region of interest" description="Disordered" evidence="1">
    <location>
        <begin position="238"/>
        <end position="262"/>
    </location>
</feature>
<evidence type="ECO:0000313" key="5">
    <source>
        <dbReference type="Proteomes" id="UP000522081"/>
    </source>
</evidence>